<evidence type="ECO:0000313" key="2">
    <source>
        <dbReference type="Proteomes" id="UP001429601"/>
    </source>
</evidence>
<organism evidence="1 2">
    <name type="scientific">Luteibacter jiangsuensis</name>
    <dbReference type="NCBI Taxonomy" id="637577"/>
    <lineage>
        <taxon>Bacteria</taxon>
        <taxon>Pseudomonadati</taxon>
        <taxon>Pseudomonadota</taxon>
        <taxon>Gammaproteobacteria</taxon>
        <taxon>Lysobacterales</taxon>
        <taxon>Rhodanobacteraceae</taxon>
        <taxon>Luteibacter</taxon>
    </lineage>
</organism>
<protein>
    <submittedName>
        <fullName evidence="1">Uncharacterized protein</fullName>
    </submittedName>
</protein>
<dbReference type="EMBL" id="JAAQQR010000006">
    <property type="protein sequence ID" value="NID05900.1"/>
    <property type="molecule type" value="Genomic_DNA"/>
</dbReference>
<reference evidence="1 2" key="1">
    <citation type="journal article" date="2011" name="Curr. Microbiol.">
        <title>Luteibacter jiangsuensis sp. nov.: a methamidophos-degrading bacterium isolated from a methamidophos-manufacturing factory.</title>
        <authorList>
            <person name="Wang L."/>
            <person name="Wang G.L."/>
            <person name="Li S.P."/>
            <person name="Jiang J.D."/>
        </authorList>
    </citation>
    <scope>NUCLEOTIDE SEQUENCE [LARGE SCALE GENOMIC DNA]</scope>
    <source>
        <strain evidence="1 2">CGMCC 1.10133</strain>
    </source>
</reference>
<proteinExistence type="predicted"/>
<evidence type="ECO:0000313" key="1">
    <source>
        <dbReference type="EMBL" id="NID05900.1"/>
    </source>
</evidence>
<sequence length="146" mass="16459">MATCTFDQLLYALRVSVEAANEALRRRRLMHYAASDAGDRALHVDVPRDSAFDAPLESVVIPLNWFRDPHVPLVTELSVEFDCRLRYERGSTGTGGLVIDLSPSRRTWFRRRALHRMRVAFRASDAWQPDVSIDGRVVPLPLAGNG</sequence>
<gene>
    <name evidence="1" type="ORF">HBF26_13455</name>
</gene>
<dbReference type="Proteomes" id="UP001429601">
    <property type="component" value="Unassembled WGS sequence"/>
</dbReference>
<accession>A0ABX0Q7G6</accession>
<comment type="caution">
    <text evidence="1">The sequence shown here is derived from an EMBL/GenBank/DDBJ whole genome shotgun (WGS) entry which is preliminary data.</text>
</comment>
<dbReference type="RefSeq" id="WP_167127399.1">
    <property type="nucleotide sequence ID" value="NZ_JAAQQR010000006.1"/>
</dbReference>
<keyword evidence="2" id="KW-1185">Reference proteome</keyword>
<name>A0ABX0Q7G6_9GAMM</name>